<dbReference type="RefSeq" id="WP_176613287.1">
    <property type="nucleotide sequence ID" value="NZ_JABXXR010000037.1"/>
</dbReference>
<dbReference type="Gene3D" id="3.40.50.880">
    <property type="match status" value="1"/>
</dbReference>
<reference evidence="4 5" key="1">
    <citation type="submission" date="2020-06" db="EMBL/GenBank/DDBJ databases">
        <title>Description of novel acetic acid bacteria.</title>
        <authorList>
            <person name="Sombolestani A."/>
        </authorList>
    </citation>
    <scope>NUCLEOTIDE SEQUENCE [LARGE SCALE GENOMIC DNA]</scope>
    <source>
        <strain evidence="4 5">LMG 27010</strain>
    </source>
</reference>
<keyword evidence="1" id="KW-1133">Transmembrane helix</keyword>
<dbReference type="Proteomes" id="UP000585665">
    <property type="component" value="Unassembled WGS sequence"/>
</dbReference>
<dbReference type="Pfam" id="PF13709">
    <property type="entry name" value="DUF4159"/>
    <property type="match status" value="1"/>
</dbReference>
<dbReference type="InterPro" id="IPR029062">
    <property type="entry name" value="Class_I_gatase-like"/>
</dbReference>
<dbReference type="Gene3D" id="3.40.50.12140">
    <property type="entry name" value="Domain of unknown function DUF4159"/>
    <property type="match status" value="1"/>
</dbReference>
<organism evidence="4 5">
    <name type="scientific">Ameyamaea chiangmaiensis</name>
    <dbReference type="NCBI Taxonomy" id="442969"/>
    <lineage>
        <taxon>Bacteria</taxon>
        <taxon>Pseudomonadati</taxon>
        <taxon>Pseudomonadota</taxon>
        <taxon>Alphaproteobacteria</taxon>
        <taxon>Acetobacterales</taxon>
        <taxon>Acetobacteraceae</taxon>
        <taxon>Ameyamaea</taxon>
    </lineage>
</organism>
<dbReference type="AlphaFoldDB" id="A0A850P6S6"/>
<accession>A0A850P6S6</accession>
<dbReference type="NCBIfam" id="TIGR02226">
    <property type="entry name" value="two_anch"/>
    <property type="match status" value="1"/>
</dbReference>
<evidence type="ECO:0000313" key="5">
    <source>
        <dbReference type="Proteomes" id="UP000585665"/>
    </source>
</evidence>
<gene>
    <name evidence="4" type="ORF">HUK82_07040</name>
</gene>
<protein>
    <submittedName>
        <fullName evidence="4">DUF4159 domain-containing protein</fullName>
    </submittedName>
</protein>
<keyword evidence="5" id="KW-1185">Reference proteome</keyword>
<keyword evidence="1" id="KW-0472">Membrane</keyword>
<dbReference type="InterPro" id="IPR025297">
    <property type="entry name" value="DUF4159"/>
</dbReference>
<sequence length="904" mass="95669">MIFLAPWILVGFVALPVLWWLVRARPPAPRLQTFPPVAWLRALRPLRDDAARAPWWLLLLRSAGVALLVLGLAQPTIVHTAALSDVSGRTLIVVDNGWAAAQGWNRRIAALDTVLDHIARANGRADLVLTAPDGTGDLPPIVADRPATSLRPIIDALRPQAWGTDRARAADAVARAPHPNQIVYLPDHLATPKDAVFRRALEDKAPVRALDLGDTAPVALSSALDADGHVRLHVATLPSSAPRQLRIKARNLSGGAIADVPVSIAAGASSGDAMLSLPAEIRNVIDRFTIDDASGASALHLTDEGDRRRPVGLLLAGSGAETPLVGAAFYLKRALATTVDLREGEVAHLLQSPLSVMIAVDGTLSDPAQRTLIMQWVKKGGTLIRFSGPYLARSDQTDSAGTGPDNLLPVTLVGGARQLGGSMSWGTPQGLAPFDDTSPFHALPASRDVTVSRQVLAQPTADLPAHTWARLTDGTPLVTHASLGDGQIVLFHVTATPDWSTLPLSGLFVDMLHSLIERASGVDLPADTAQLTPALALDGDGNLVPPPPAAQSLAARAFGHTPLSPHHPPGLYGPLQARRALNVGDTVLSLVPAAPFGTVVDMDTVHRDHALGPLLLAVAVCLLLIDMIVSFGLRGAFFRRFVGLALLCVLEATTPAARAQTPPPGAALDTRLGYIRTGHDDLDTVSRQGLQGLSDYVNARTSADLGHPDGVTPEHDDLAYYPMLYWPITSDATTSPARIAALNTYMAHGGILLIDTQGNDPATANDQHGPFAPDAPGTAAALKRVTTGLSIPPLARLTDHHVLAHTFYLLHDFPGRYAGQPIWVAREGDAANDGVSPVIIGSADWAHAWAVDNDGNAPYAVLPDGDDQRRLAYRFGVNAVIYALTGNYKADQVHVPALLHRLGQ</sequence>
<proteinExistence type="predicted"/>
<evidence type="ECO:0000259" key="2">
    <source>
        <dbReference type="Pfam" id="PF07584"/>
    </source>
</evidence>
<dbReference type="PANTHER" id="PTHR37464:SF1">
    <property type="entry name" value="BLL2463 PROTEIN"/>
    <property type="match status" value="1"/>
</dbReference>
<feature type="transmembrane region" description="Helical" evidence="1">
    <location>
        <begin position="610"/>
        <end position="633"/>
    </location>
</feature>
<keyword evidence="1" id="KW-0812">Transmembrane</keyword>
<evidence type="ECO:0000313" key="4">
    <source>
        <dbReference type="EMBL" id="NVN40317.1"/>
    </source>
</evidence>
<name>A0A850P6S6_9PROT</name>
<comment type="caution">
    <text evidence="4">The sequence shown here is derived from an EMBL/GenBank/DDBJ whole genome shotgun (WGS) entry which is preliminary data.</text>
</comment>
<evidence type="ECO:0000256" key="1">
    <source>
        <dbReference type="SAM" id="Phobius"/>
    </source>
</evidence>
<dbReference type="InterPro" id="IPR024163">
    <property type="entry name" value="Aerotolerance_reg_N"/>
</dbReference>
<dbReference type="EMBL" id="JABXXR010000037">
    <property type="protein sequence ID" value="NVN40317.1"/>
    <property type="molecule type" value="Genomic_DNA"/>
</dbReference>
<evidence type="ECO:0000259" key="3">
    <source>
        <dbReference type="Pfam" id="PF13709"/>
    </source>
</evidence>
<feature type="domain" description="Aerotolerance regulator N-terminal" evidence="2">
    <location>
        <begin position="1"/>
        <end position="75"/>
    </location>
</feature>
<dbReference type="PANTHER" id="PTHR37464">
    <property type="entry name" value="BLL2463 PROTEIN"/>
    <property type="match status" value="1"/>
</dbReference>
<dbReference type="SUPFAM" id="SSF52317">
    <property type="entry name" value="Class I glutamine amidotransferase-like"/>
    <property type="match status" value="1"/>
</dbReference>
<dbReference type="Pfam" id="PF07584">
    <property type="entry name" value="BatA"/>
    <property type="match status" value="1"/>
</dbReference>
<dbReference type="InterPro" id="IPR011933">
    <property type="entry name" value="Double_TM_dom"/>
</dbReference>
<feature type="domain" description="DUF4159" evidence="3">
    <location>
        <begin position="671"/>
        <end position="884"/>
    </location>
</feature>